<keyword evidence="3" id="KW-1185">Reference proteome</keyword>
<evidence type="ECO:0000256" key="1">
    <source>
        <dbReference type="SAM" id="Phobius"/>
    </source>
</evidence>
<reference evidence="3" key="1">
    <citation type="submission" date="2016-06" db="EMBL/GenBank/DDBJ databases">
        <authorList>
            <person name="Varghese N."/>
            <person name="Submissions Spin"/>
        </authorList>
    </citation>
    <scope>NUCLEOTIDE SEQUENCE [LARGE SCALE GENOMIC DNA]</scope>
    <source>
        <strain evidence="3">DSM 43903</strain>
    </source>
</reference>
<accession>A0A1C6VUW8</accession>
<keyword evidence="1" id="KW-1133">Transmembrane helix</keyword>
<dbReference type="AlphaFoldDB" id="A0A1C6VUW8"/>
<proteinExistence type="predicted"/>
<evidence type="ECO:0000313" key="3">
    <source>
        <dbReference type="Proteomes" id="UP000199001"/>
    </source>
</evidence>
<name>A0A1C6VUW8_9ACTN</name>
<keyword evidence="1" id="KW-0472">Membrane</keyword>
<keyword evidence="1" id="KW-0812">Transmembrane</keyword>
<dbReference type="Proteomes" id="UP000199001">
    <property type="component" value="Unassembled WGS sequence"/>
</dbReference>
<feature type="transmembrane region" description="Helical" evidence="1">
    <location>
        <begin position="49"/>
        <end position="75"/>
    </location>
</feature>
<dbReference type="EMBL" id="FMHZ01000002">
    <property type="protein sequence ID" value="SCL70113.1"/>
    <property type="molecule type" value="Genomic_DNA"/>
</dbReference>
<evidence type="ECO:0000313" key="2">
    <source>
        <dbReference type="EMBL" id="SCL70113.1"/>
    </source>
</evidence>
<dbReference type="RefSeq" id="WP_091105455.1">
    <property type="nucleotide sequence ID" value="NZ_FMHZ01000002.1"/>
</dbReference>
<feature type="transmembrane region" description="Helical" evidence="1">
    <location>
        <begin position="87"/>
        <end position="112"/>
    </location>
</feature>
<sequence>MVGTVARHVAGAVAAWLVCVAEGLLGYLALTAYAMLADVDPGGPLAGPFMVLGAALLGAALVPLVVAPAVVVGDVAASRRGPLGRTLAACLVAVVIVGLYVGGVAAATGTAVADAALAWPLTTASVLCPVVAYASVVHGSRAAALLLARRRRHTTTPPTGPA</sequence>
<feature type="transmembrane region" description="Helical" evidence="1">
    <location>
        <begin position="12"/>
        <end position="37"/>
    </location>
</feature>
<feature type="transmembrane region" description="Helical" evidence="1">
    <location>
        <begin position="124"/>
        <end position="148"/>
    </location>
</feature>
<gene>
    <name evidence="2" type="ORF">GA0070606_5297</name>
</gene>
<protein>
    <submittedName>
        <fullName evidence="2">Uncharacterized protein</fullName>
    </submittedName>
</protein>
<organism evidence="2 3">
    <name type="scientific">Micromonospora citrea</name>
    <dbReference type="NCBI Taxonomy" id="47855"/>
    <lineage>
        <taxon>Bacteria</taxon>
        <taxon>Bacillati</taxon>
        <taxon>Actinomycetota</taxon>
        <taxon>Actinomycetes</taxon>
        <taxon>Micromonosporales</taxon>
        <taxon>Micromonosporaceae</taxon>
        <taxon>Micromonospora</taxon>
    </lineage>
</organism>